<evidence type="ECO:0000259" key="4">
    <source>
        <dbReference type="Pfam" id="PF13193"/>
    </source>
</evidence>
<dbReference type="PROSITE" id="PS00455">
    <property type="entry name" value="AMP_BINDING"/>
    <property type="match status" value="1"/>
</dbReference>
<sequence>MTEIFPDAAPTTVAMLRRGTKYFGTTAQVIQGANILTFDDVERRSAEVARGLLAAGVGKGTRVGLLMPNEPDWAVIFFAITRIGAVAVLISTFARGAELAYVIRHSDIDTLITADKFLQYDYVERLAEALPSLGTTDGGRQLRLPNAPMLRSIWFWADQAPSFARGGRTELARLGDSEGFTDALLNEVEQEITPADLALIIYTSGSTSRPKGVVHTHGSVVRQSYVLSTYMTFVRGDRLLTTQPFFWVGGLSTSLLAANHSGAAVVCPDMPSPASMMVSLQRDGVTHLALWPAQIANLRSLPEFREEYLTNLKPFAMQQYAMVGLATPEQTPNSLGMTETFGPHSKEHLDCFLPPDKVGSFGRAVPGVERKIIDPETGETLANGEPGELLVRGPGLMNGFYKRERDEVFDADGFYHSGDLCRICPDGHLFFDGRSTELVKTGGANVAPREVELALMQNPMVGEAAVLGLPHKDLGEIVVAVAVLRANQNSTEQELLDGLRKQLSSYKVPKKIWVVKDADVPRTDSNKINKPSLRNVILSGALD</sequence>
<dbReference type="PANTHER" id="PTHR43201">
    <property type="entry name" value="ACYL-COA SYNTHETASE"/>
    <property type="match status" value="1"/>
</dbReference>
<evidence type="ECO:0000256" key="2">
    <source>
        <dbReference type="ARBA" id="ARBA00022598"/>
    </source>
</evidence>
<evidence type="ECO:0000313" key="6">
    <source>
        <dbReference type="Proteomes" id="UP000566324"/>
    </source>
</evidence>
<evidence type="ECO:0000313" key="5">
    <source>
        <dbReference type="EMBL" id="MBB4631992.1"/>
    </source>
</evidence>
<dbReference type="Proteomes" id="UP000566324">
    <property type="component" value="Unassembled WGS sequence"/>
</dbReference>
<dbReference type="SUPFAM" id="SSF56801">
    <property type="entry name" value="Acetyl-CoA synthetase-like"/>
    <property type="match status" value="1"/>
</dbReference>
<accession>A0A7W7B0X9</accession>
<dbReference type="Gene3D" id="3.30.300.30">
    <property type="match status" value="1"/>
</dbReference>
<evidence type="ECO:0000256" key="1">
    <source>
        <dbReference type="ARBA" id="ARBA00006432"/>
    </source>
</evidence>
<feature type="domain" description="AMP-binding enzyme C-terminal" evidence="4">
    <location>
        <begin position="450"/>
        <end position="527"/>
    </location>
</feature>
<dbReference type="AlphaFoldDB" id="A0A7W7B0X9"/>
<dbReference type="InterPro" id="IPR000873">
    <property type="entry name" value="AMP-dep_synth/lig_dom"/>
</dbReference>
<organism evidence="5 6">
    <name type="scientific">Sphingosinicella soli</name>
    <dbReference type="NCBI Taxonomy" id="333708"/>
    <lineage>
        <taxon>Bacteria</taxon>
        <taxon>Pseudomonadati</taxon>
        <taxon>Pseudomonadota</taxon>
        <taxon>Alphaproteobacteria</taxon>
        <taxon>Sphingomonadales</taxon>
        <taxon>Sphingosinicellaceae</taxon>
        <taxon>Sphingosinicella</taxon>
    </lineage>
</organism>
<keyword evidence="2 5" id="KW-0436">Ligase</keyword>
<proteinExistence type="inferred from homology"/>
<dbReference type="Gene3D" id="3.40.50.12780">
    <property type="entry name" value="N-terminal domain of ligase-like"/>
    <property type="match status" value="1"/>
</dbReference>
<feature type="domain" description="AMP-dependent synthetase/ligase" evidence="3">
    <location>
        <begin position="28"/>
        <end position="401"/>
    </location>
</feature>
<dbReference type="InterPro" id="IPR042099">
    <property type="entry name" value="ANL_N_sf"/>
</dbReference>
<keyword evidence="6" id="KW-1185">Reference proteome</keyword>
<dbReference type="InterPro" id="IPR045851">
    <property type="entry name" value="AMP-bd_C_sf"/>
</dbReference>
<evidence type="ECO:0000259" key="3">
    <source>
        <dbReference type="Pfam" id="PF00501"/>
    </source>
</evidence>
<dbReference type="GO" id="GO:0031956">
    <property type="term" value="F:medium-chain fatty acid-CoA ligase activity"/>
    <property type="evidence" value="ECO:0007669"/>
    <property type="project" value="TreeGrafter"/>
</dbReference>
<reference evidence="5 6" key="1">
    <citation type="submission" date="2020-08" db="EMBL/GenBank/DDBJ databases">
        <title>Genomic Encyclopedia of Type Strains, Phase IV (KMG-IV): sequencing the most valuable type-strain genomes for metagenomic binning, comparative biology and taxonomic classification.</title>
        <authorList>
            <person name="Goeker M."/>
        </authorList>
    </citation>
    <scope>NUCLEOTIDE SEQUENCE [LARGE SCALE GENOMIC DNA]</scope>
    <source>
        <strain evidence="5 6">DSM 17328</strain>
    </source>
</reference>
<comment type="similarity">
    <text evidence="1">Belongs to the ATP-dependent AMP-binding enzyme family.</text>
</comment>
<protein>
    <submittedName>
        <fullName evidence="5">Acyl-CoA synthetase (AMP-forming)/AMP-acid ligase II</fullName>
    </submittedName>
</protein>
<dbReference type="GO" id="GO:0006631">
    <property type="term" value="P:fatty acid metabolic process"/>
    <property type="evidence" value="ECO:0007669"/>
    <property type="project" value="TreeGrafter"/>
</dbReference>
<dbReference type="RefSeq" id="WP_184067695.1">
    <property type="nucleotide sequence ID" value="NZ_JACHNZ010000015.1"/>
</dbReference>
<gene>
    <name evidence="5" type="ORF">GGQ98_001609</name>
</gene>
<name>A0A7W7B0X9_9SPHN</name>
<dbReference type="InterPro" id="IPR025110">
    <property type="entry name" value="AMP-bd_C"/>
</dbReference>
<comment type="caution">
    <text evidence="5">The sequence shown here is derived from an EMBL/GenBank/DDBJ whole genome shotgun (WGS) entry which is preliminary data.</text>
</comment>
<dbReference type="EMBL" id="JACHNZ010000015">
    <property type="protein sequence ID" value="MBB4631992.1"/>
    <property type="molecule type" value="Genomic_DNA"/>
</dbReference>
<dbReference type="Pfam" id="PF13193">
    <property type="entry name" value="AMP-binding_C"/>
    <property type="match status" value="1"/>
</dbReference>
<dbReference type="InterPro" id="IPR020845">
    <property type="entry name" value="AMP-binding_CS"/>
</dbReference>
<dbReference type="PANTHER" id="PTHR43201:SF5">
    <property type="entry name" value="MEDIUM-CHAIN ACYL-COA LIGASE ACSF2, MITOCHONDRIAL"/>
    <property type="match status" value="1"/>
</dbReference>
<dbReference type="Pfam" id="PF00501">
    <property type="entry name" value="AMP-binding"/>
    <property type="match status" value="1"/>
</dbReference>